<dbReference type="GO" id="GO:0016787">
    <property type="term" value="F:hydrolase activity"/>
    <property type="evidence" value="ECO:0007669"/>
    <property type="project" value="UniProtKB-KW"/>
</dbReference>
<keyword evidence="5" id="KW-0862">Zinc</keyword>
<dbReference type="Pfam" id="PF00176">
    <property type="entry name" value="SNF2-rel_dom"/>
    <property type="match status" value="1"/>
</dbReference>
<dbReference type="Gene3D" id="3.40.50.300">
    <property type="entry name" value="P-loop containing nucleotide triphosphate hydrolases"/>
    <property type="match status" value="1"/>
</dbReference>
<keyword evidence="4" id="KW-0378">Hydrolase</keyword>
<organism evidence="11">
    <name type="scientific">Auxenochlorella protothecoides</name>
    <name type="common">Green microalga</name>
    <name type="synonym">Chlorella protothecoides</name>
    <dbReference type="NCBI Taxonomy" id="3075"/>
    <lineage>
        <taxon>Eukaryota</taxon>
        <taxon>Viridiplantae</taxon>
        <taxon>Chlorophyta</taxon>
        <taxon>core chlorophytes</taxon>
        <taxon>Trebouxiophyceae</taxon>
        <taxon>Chlorellales</taxon>
        <taxon>Chlorellaceae</taxon>
        <taxon>Auxenochlorella</taxon>
    </lineage>
</organism>
<dbReference type="Gene3D" id="3.40.50.10810">
    <property type="entry name" value="Tandem AAA-ATPase domain"/>
    <property type="match status" value="2"/>
</dbReference>
<dbReference type="InterPro" id="IPR000330">
    <property type="entry name" value="SNF2_N"/>
</dbReference>
<evidence type="ECO:0000256" key="2">
    <source>
        <dbReference type="ARBA" id="ARBA00022723"/>
    </source>
</evidence>
<dbReference type="InterPro" id="IPR038718">
    <property type="entry name" value="SNF2-like_sf"/>
</dbReference>
<comment type="similarity">
    <text evidence="1">Belongs to the SNF2/RAD54 helicase family. RAD16 subfamily.</text>
</comment>
<dbReference type="SMART" id="SM00249">
    <property type="entry name" value="PHD"/>
    <property type="match status" value="2"/>
</dbReference>
<evidence type="ECO:0000313" key="11">
    <source>
        <dbReference type="EMBL" id="JAT74802.1"/>
    </source>
</evidence>
<feature type="non-terminal residue" evidence="11">
    <location>
        <position position="1"/>
    </location>
</feature>
<feature type="region of interest" description="Disordered" evidence="8">
    <location>
        <begin position="1464"/>
        <end position="1505"/>
    </location>
</feature>
<dbReference type="InterPro" id="IPR001650">
    <property type="entry name" value="Helicase_C-like"/>
</dbReference>
<feature type="domain" description="Helicase C-terminal" evidence="10">
    <location>
        <begin position="1315"/>
        <end position="1481"/>
    </location>
</feature>
<name>A0A1D2A6F5_AUXPR</name>
<dbReference type="GO" id="GO:0008270">
    <property type="term" value="F:zinc ion binding"/>
    <property type="evidence" value="ECO:0007669"/>
    <property type="project" value="UniProtKB-KW"/>
</dbReference>
<evidence type="ECO:0000256" key="8">
    <source>
        <dbReference type="SAM" id="MobiDB-lite"/>
    </source>
</evidence>
<dbReference type="Pfam" id="PF00271">
    <property type="entry name" value="Helicase_C"/>
    <property type="match status" value="1"/>
</dbReference>
<feature type="region of interest" description="Disordered" evidence="8">
    <location>
        <begin position="1"/>
        <end position="58"/>
    </location>
</feature>
<evidence type="ECO:0000256" key="1">
    <source>
        <dbReference type="ARBA" id="ARBA00008438"/>
    </source>
</evidence>
<evidence type="ECO:0000259" key="9">
    <source>
        <dbReference type="PROSITE" id="PS50089"/>
    </source>
</evidence>
<evidence type="ECO:0000256" key="4">
    <source>
        <dbReference type="ARBA" id="ARBA00022801"/>
    </source>
</evidence>
<dbReference type="SUPFAM" id="SSF52540">
    <property type="entry name" value="P-loop containing nucleoside triphosphate hydrolases"/>
    <property type="match status" value="2"/>
</dbReference>
<dbReference type="InterPro" id="IPR048686">
    <property type="entry name" value="SHPRH_helical_1st"/>
</dbReference>
<dbReference type="InterPro" id="IPR011011">
    <property type="entry name" value="Znf_FYVE_PHD"/>
</dbReference>
<gene>
    <name evidence="11" type="ORF">g.81094</name>
</gene>
<dbReference type="EMBL" id="GDKF01003820">
    <property type="protein sequence ID" value="JAT74802.1"/>
    <property type="molecule type" value="Transcribed_RNA"/>
</dbReference>
<dbReference type="InterPro" id="IPR001965">
    <property type="entry name" value="Znf_PHD"/>
</dbReference>
<feature type="region of interest" description="Disordered" evidence="8">
    <location>
        <begin position="1061"/>
        <end position="1080"/>
    </location>
</feature>
<keyword evidence="3 6" id="KW-0863">Zinc-finger</keyword>
<dbReference type="PROSITE" id="PS51194">
    <property type="entry name" value="HELICASE_CTER"/>
    <property type="match status" value="1"/>
</dbReference>
<evidence type="ECO:0000256" key="3">
    <source>
        <dbReference type="ARBA" id="ARBA00022771"/>
    </source>
</evidence>
<keyword evidence="7" id="KW-0175">Coiled coil</keyword>
<feature type="compositionally biased region" description="Basic and acidic residues" evidence="8">
    <location>
        <begin position="41"/>
        <end position="58"/>
    </location>
</feature>
<feature type="coiled-coil region" evidence="7">
    <location>
        <begin position="1114"/>
        <end position="1141"/>
    </location>
</feature>
<dbReference type="InterPro" id="IPR052583">
    <property type="entry name" value="ATP-helicase/E3_Ub-Ligase"/>
</dbReference>
<dbReference type="SMART" id="SM00487">
    <property type="entry name" value="DEXDc"/>
    <property type="match status" value="1"/>
</dbReference>
<dbReference type="PANTHER" id="PTHR45865:SF1">
    <property type="entry name" value="E3 UBIQUITIN-PROTEIN LIGASE SHPRH"/>
    <property type="match status" value="1"/>
</dbReference>
<dbReference type="Gene3D" id="3.30.40.10">
    <property type="entry name" value="Zinc/RING finger domain, C3HC4 (zinc finger)"/>
    <property type="match status" value="2"/>
</dbReference>
<reference evidence="11" key="1">
    <citation type="submission" date="2015-08" db="EMBL/GenBank/DDBJ databases">
        <authorList>
            <person name="Babu N.S."/>
            <person name="Beckwith C.J."/>
            <person name="Beseler K.G."/>
            <person name="Brison A."/>
            <person name="Carone J.V."/>
            <person name="Caskin T.P."/>
            <person name="Diamond M."/>
            <person name="Durham M.E."/>
            <person name="Foxe J.M."/>
            <person name="Go M."/>
            <person name="Henderson B.A."/>
            <person name="Jones I.B."/>
            <person name="McGettigan J.A."/>
            <person name="Micheletti S.J."/>
            <person name="Nasrallah M.E."/>
            <person name="Ortiz D."/>
            <person name="Piller C.R."/>
            <person name="Privatt S.R."/>
            <person name="Schneider S.L."/>
            <person name="Sharp S."/>
            <person name="Smith T.C."/>
            <person name="Stanton J.D."/>
            <person name="Ullery H.E."/>
            <person name="Wilson R.J."/>
            <person name="Serrano M.G."/>
            <person name="Buck G."/>
            <person name="Lee V."/>
            <person name="Wang Y."/>
            <person name="Carvalho R."/>
            <person name="Voegtly L."/>
            <person name="Shi R."/>
            <person name="Duckworth R."/>
            <person name="Johnson A."/>
            <person name="Loviza R."/>
            <person name="Walstead R."/>
            <person name="Shah Z."/>
            <person name="Kiflezghi M."/>
            <person name="Wade K."/>
            <person name="Ball S.L."/>
            <person name="Bradley K.W."/>
            <person name="Asai D.J."/>
            <person name="Bowman C.A."/>
            <person name="Russell D.A."/>
            <person name="Pope W.H."/>
            <person name="Jacobs-Sera D."/>
            <person name="Hendrix R.W."/>
            <person name="Hatfull G.F."/>
        </authorList>
    </citation>
    <scope>NUCLEOTIDE SEQUENCE</scope>
</reference>
<dbReference type="PROSITE" id="PS50089">
    <property type="entry name" value="ZF_RING_2"/>
    <property type="match status" value="1"/>
</dbReference>
<feature type="domain" description="RING-type" evidence="9">
    <location>
        <begin position="1233"/>
        <end position="1278"/>
    </location>
</feature>
<protein>
    <recommendedName>
        <fullName evidence="12">RING-type domain-containing protein</fullName>
    </recommendedName>
</protein>
<dbReference type="InterPro" id="IPR049730">
    <property type="entry name" value="SNF2/RAD54-like_C"/>
</dbReference>
<evidence type="ECO:0000256" key="7">
    <source>
        <dbReference type="SAM" id="Coils"/>
    </source>
</evidence>
<dbReference type="CDD" id="cd18070">
    <property type="entry name" value="DEXQc_SHPRH"/>
    <property type="match status" value="1"/>
</dbReference>
<evidence type="ECO:0000256" key="6">
    <source>
        <dbReference type="PROSITE-ProRule" id="PRU00175"/>
    </source>
</evidence>
<dbReference type="InterPro" id="IPR001841">
    <property type="entry name" value="Znf_RING"/>
</dbReference>
<dbReference type="PANTHER" id="PTHR45865">
    <property type="entry name" value="E3 UBIQUITIN-PROTEIN LIGASE SHPRH FAMILY MEMBER"/>
    <property type="match status" value="1"/>
</dbReference>
<dbReference type="SUPFAM" id="SSF57850">
    <property type="entry name" value="RING/U-box"/>
    <property type="match status" value="1"/>
</dbReference>
<proteinExistence type="inferred from homology"/>
<dbReference type="CDD" id="cd18793">
    <property type="entry name" value="SF2_C_SNF"/>
    <property type="match status" value="1"/>
</dbReference>
<evidence type="ECO:0008006" key="12">
    <source>
        <dbReference type="Google" id="ProtNLM"/>
    </source>
</evidence>
<dbReference type="SMART" id="SM00184">
    <property type="entry name" value="RING"/>
    <property type="match status" value="1"/>
</dbReference>
<evidence type="ECO:0000256" key="5">
    <source>
        <dbReference type="ARBA" id="ARBA00022833"/>
    </source>
</evidence>
<dbReference type="Pfam" id="PF21325">
    <property type="entry name" value="SHPRH_helical-1st"/>
    <property type="match status" value="1"/>
</dbReference>
<evidence type="ECO:0000259" key="10">
    <source>
        <dbReference type="PROSITE" id="PS51194"/>
    </source>
</evidence>
<dbReference type="InterPro" id="IPR027417">
    <property type="entry name" value="P-loop_NTPase"/>
</dbReference>
<dbReference type="SUPFAM" id="SSF57903">
    <property type="entry name" value="FYVE/PHD zinc finger"/>
    <property type="match status" value="1"/>
</dbReference>
<dbReference type="GO" id="GO:0005524">
    <property type="term" value="F:ATP binding"/>
    <property type="evidence" value="ECO:0007669"/>
    <property type="project" value="InterPro"/>
</dbReference>
<accession>A0A1D2A6F5</accession>
<sequence length="1505" mass="160303">NLWVDWGAMARRKQGAPRRQSPGRTGDRQDVSLQGPGSMQEHSDGRVADSDDVEDASKVADGRALASVSNSVRAVVAVSPKPQPWVLGPLVLQEAPVASLAAGSSISLSALDDCIVAEVLAEDPEPCPAWKECISLPLVGAAHAIVSLLKSGHAGLCLAGTQPGLLLCLAPKVLEDPALNPLDASSRPWQSSLLLALRSFGLGPWTAQVPAAEPQEAEAGDGSEVARIYARILPSKTAPEFEGPLPPALRPTLPGYQRRALRWMLQREGAAATAAKEHGAPPCKRPRADDLHPLWARVATADGGSLFVNRCTGRLSTASFPTPSPRQVSGGILADEMGLGKTVEVLACILAHPYGGPAPDLEAQRGMRTSIKKERVECPCGARSEAGAPSTLWILCEACNAWMHGQCVGYPRHPPKGPFICGRCQAILSGREMSHPCGATLIVCPQPIMEQWQQEILKHVDTNQVSMLVYSGQTPSNMGGDKAGAVVSALDLAGADIVLTTYDVLRKDAWRVDGPERRLRHAKKYEVLKTPLTRLHWWRVVLDEAQMVEGAASRAAELARSLSATHRWCSTGTPLSKGLDDLHGLLAFLGAEPYAQRRWWEALVTRPLAGACAGAADLERGRAWRAALRLLDPASPAGLMWRNTKAHLGAELGVPRQHGHVRRLDLSPIEAHFYARQHADCLQRARGALPRAALEPGGSGPEDRLLTAREEKRVLLPLLRLRQACCHPQVGTGGMRSLALHRVPMSMHDVLDVMISKQRIEAEDAQRLLLAALNGLAGLQLLAGRPEEAAATYRGVLAAAEANARLGVRADGLQRLHALHNLQDALRAARDGVPRTLRDDVLTRQAEELRDAYAAESVAGLAAARVAQGAAAREAEAGAGEGLGDLRPEEARALEAAWHVEAVRLIEGAGQAEVALAAVRETLAGGEAYQRAGAATGGGLKSNARSDSLNGLALVLGRELRELNDAREAALAELARLDRACDRPGPDLVRLAGSCARCRAETAVSGATCAHCRLDERFLRWEVRAFSLSVAGAAGVGGEQAALLAQRAALQRVGRGGLGEAAWEGAGEETDPGDARRGPGRVDIARKASGTEVALRALRAALQAAARRLGGAAAARAALALEAAGRQLDRLEAQRRLYLASGALGLAQRARLYALDELDMCVGRMRLAEPGEVLRPGDELYKLAGAEAVAVRSVELTHDRAAAEAALRERLGTLRYLKTLGRGPDGGATGEACPICHDALGLQQAMLPCGHRLCPRCSVGLAEHRSAAGGKILCPSCRARTQLAEITYIDTREDVGGKEEAGKKARPIKGSYGTKLEAVLRCVQDILERGPDERIIVFSTWRDVLRLLEHAFGRNAVPHAHPQTRKALAPAFAAFQVGPGAGAGSATPRVLLLLVKQGGNGLNLTAAQHVILVEPLRSPGLEAQAVGRVDRVGQLRETHVYRFVMNDTIEQNLHRLNCARGLTSQATSSSEPKHLGLREVALLLQDPARPPSRQEKEETSPCDGP</sequence>
<dbReference type="InterPro" id="IPR013083">
    <property type="entry name" value="Znf_RING/FYVE/PHD"/>
</dbReference>
<dbReference type="InterPro" id="IPR014001">
    <property type="entry name" value="Helicase_ATP-bd"/>
</dbReference>
<keyword evidence="2" id="KW-0479">Metal-binding</keyword>